<accession>A0A7S2Z2Z0</accession>
<protein>
    <submittedName>
        <fullName evidence="2">Uncharacterized protein</fullName>
    </submittedName>
</protein>
<dbReference type="EMBL" id="HBHU01007414">
    <property type="protein sequence ID" value="CAE0019992.1"/>
    <property type="molecule type" value="Transcribed_RNA"/>
</dbReference>
<evidence type="ECO:0000256" key="1">
    <source>
        <dbReference type="SAM" id="MobiDB-lite"/>
    </source>
</evidence>
<reference evidence="2" key="1">
    <citation type="submission" date="2021-01" db="EMBL/GenBank/DDBJ databases">
        <authorList>
            <person name="Corre E."/>
            <person name="Pelletier E."/>
            <person name="Niang G."/>
            <person name="Scheremetjew M."/>
            <person name="Finn R."/>
            <person name="Kale V."/>
            <person name="Holt S."/>
            <person name="Cochrane G."/>
            <person name="Meng A."/>
            <person name="Brown T."/>
            <person name="Cohen L."/>
        </authorList>
    </citation>
    <scope>NUCLEOTIDE SEQUENCE</scope>
    <source>
        <strain evidence="2">RCC856</strain>
    </source>
</reference>
<sequence length="114" mass="12981">MNFLKKIGDFITGKDKAPRDRRGDEDGQFQEPAQKYQRTKRREPLLRDSGQAEAQGMGWFYSNLKKDEDGDVADAFFIADEEDDADEILSPVSASRLAEVNRAEAKRSLQKQAR</sequence>
<feature type="compositionally biased region" description="Basic and acidic residues" evidence="1">
    <location>
        <begin position="1"/>
        <end position="25"/>
    </location>
</feature>
<organism evidence="2">
    <name type="scientific">Chloropicon laureae</name>
    <dbReference type="NCBI Taxonomy" id="464258"/>
    <lineage>
        <taxon>Eukaryota</taxon>
        <taxon>Viridiplantae</taxon>
        <taxon>Chlorophyta</taxon>
        <taxon>Chloropicophyceae</taxon>
        <taxon>Chloropicales</taxon>
        <taxon>Chloropicaceae</taxon>
        <taxon>Chloropicon</taxon>
    </lineage>
</organism>
<feature type="region of interest" description="Disordered" evidence="1">
    <location>
        <begin position="1"/>
        <end position="52"/>
    </location>
</feature>
<name>A0A7S2Z2Z0_9CHLO</name>
<evidence type="ECO:0000313" key="2">
    <source>
        <dbReference type="EMBL" id="CAE0019992.1"/>
    </source>
</evidence>
<dbReference type="AlphaFoldDB" id="A0A7S2Z2Z0"/>
<proteinExistence type="predicted"/>
<gene>
    <name evidence="2" type="ORF">CLAU1311_LOCUS4806</name>
</gene>